<keyword evidence="1" id="KW-0805">Transcription regulation</keyword>
<dbReference type="InterPro" id="IPR009057">
    <property type="entry name" value="Homeodomain-like_sf"/>
</dbReference>
<reference evidence="5 6" key="1">
    <citation type="journal article" date="2019" name="Anaerobe">
        <title>Detection of Robinsoniella peoriensis in multiple bone samples of a trauma patient.</title>
        <authorList>
            <person name="Schrottner P."/>
            <person name="Hartwich K."/>
            <person name="Bunk B."/>
            <person name="Schober I."/>
            <person name="Helbig S."/>
            <person name="Rudolph W.W."/>
            <person name="Gunzer F."/>
        </authorList>
    </citation>
    <scope>NUCLEOTIDE SEQUENCE [LARGE SCALE GENOMIC DNA]</scope>
    <source>
        <strain evidence="5 6">DSM 106044</strain>
    </source>
</reference>
<evidence type="ECO:0000313" key="6">
    <source>
        <dbReference type="Proteomes" id="UP000306509"/>
    </source>
</evidence>
<keyword evidence="5" id="KW-0808">Transferase</keyword>
<dbReference type="Pfam" id="PF02311">
    <property type="entry name" value="AraC_binding"/>
    <property type="match status" value="1"/>
</dbReference>
<dbReference type="SUPFAM" id="SSF46689">
    <property type="entry name" value="Homeodomain-like"/>
    <property type="match status" value="2"/>
</dbReference>
<evidence type="ECO:0000313" key="5">
    <source>
        <dbReference type="EMBL" id="TLD02912.1"/>
    </source>
</evidence>
<dbReference type="SUPFAM" id="SSF51215">
    <property type="entry name" value="Regulatory protein AraC"/>
    <property type="match status" value="1"/>
</dbReference>
<dbReference type="Proteomes" id="UP000306509">
    <property type="component" value="Unassembled WGS sequence"/>
</dbReference>
<comment type="caution">
    <text evidence="5">The sequence shown here is derived from an EMBL/GenBank/DDBJ whole genome shotgun (WGS) entry which is preliminary data.</text>
</comment>
<dbReference type="PANTHER" id="PTHR43280">
    <property type="entry name" value="ARAC-FAMILY TRANSCRIPTIONAL REGULATOR"/>
    <property type="match status" value="1"/>
</dbReference>
<dbReference type="GO" id="GO:0008168">
    <property type="term" value="F:methyltransferase activity"/>
    <property type="evidence" value="ECO:0007669"/>
    <property type="project" value="UniProtKB-KW"/>
</dbReference>
<dbReference type="InterPro" id="IPR003313">
    <property type="entry name" value="AraC-bd"/>
</dbReference>
<name>A0A4U8QCS6_9FIRM</name>
<dbReference type="GO" id="GO:0003700">
    <property type="term" value="F:DNA-binding transcription factor activity"/>
    <property type="evidence" value="ECO:0007669"/>
    <property type="project" value="InterPro"/>
</dbReference>
<organism evidence="5 6">
    <name type="scientific">Robinsoniella peoriensis</name>
    <dbReference type="NCBI Taxonomy" id="180332"/>
    <lineage>
        <taxon>Bacteria</taxon>
        <taxon>Bacillati</taxon>
        <taxon>Bacillota</taxon>
        <taxon>Clostridia</taxon>
        <taxon>Lachnospirales</taxon>
        <taxon>Lachnospiraceae</taxon>
        <taxon>Robinsoniella</taxon>
    </lineage>
</organism>
<proteinExistence type="predicted"/>
<dbReference type="RefSeq" id="WP_044297711.1">
    <property type="nucleotide sequence ID" value="NZ_CAUSDN010000036.1"/>
</dbReference>
<dbReference type="PROSITE" id="PS01124">
    <property type="entry name" value="HTH_ARAC_FAMILY_2"/>
    <property type="match status" value="1"/>
</dbReference>
<protein>
    <submittedName>
        <fullName evidence="5">Methylphosphotriester-DNA--protein-cysteine S-methyltransferase</fullName>
        <ecNumber evidence="5">2.1.1.-</ecNumber>
    </submittedName>
</protein>
<accession>A0A4U8QCS6</accession>
<dbReference type="InterPro" id="IPR018062">
    <property type="entry name" value="HTH_AraC-typ_CS"/>
</dbReference>
<dbReference type="GO" id="GO:0043565">
    <property type="term" value="F:sequence-specific DNA binding"/>
    <property type="evidence" value="ECO:0007669"/>
    <property type="project" value="InterPro"/>
</dbReference>
<evidence type="ECO:0000259" key="4">
    <source>
        <dbReference type="PROSITE" id="PS01124"/>
    </source>
</evidence>
<dbReference type="SMART" id="SM00342">
    <property type="entry name" value="HTH_ARAC"/>
    <property type="match status" value="1"/>
</dbReference>
<dbReference type="STRING" id="180332.GCA_000797495_02164"/>
<evidence type="ECO:0000256" key="2">
    <source>
        <dbReference type="ARBA" id="ARBA00023125"/>
    </source>
</evidence>
<sequence length="294" mass="34346">MKIKNDQNYEERASYSWSEDSVRLIITASNVAKSIYFYIQEAGYFKTSDSYFTERKNLNSFLIVYTISGQGYLKYQGCNYYLTAGQCFYINCTEHHYYETAGNSDWEFLWIHFNGSSALGYYEEFVKNGFKTVQVQDTFFMESTLRRILALNQKRNASTEVLTSNLITNILTELLVQTITFDAQTIFMPSYIKNVLKDIDQNFKSPLSLDELASRHGVSKFHLSKEFKKYTGTTVNEYIIANRLSYAKELLKYSNDSVNEIAYKVGMNHVSHFINLFKNRENTTPLAYRKEWQI</sequence>
<feature type="domain" description="HTH araC/xylS-type" evidence="4">
    <location>
        <begin position="193"/>
        <end position="291"/>
    </location>
</feature>
<dbReference type="PANTHER" id="PTHR43280:SF2">
    <property type="entry name" value="HTH-TYPE TRANSCRIPTIONAL REGULATOR EXSA"/>
    <property type="match status" value="1"/>
</dbReference>
<keyword evidence="3" id="KW-0804">Transcription</keyword>
<dbReference type="InterPro" id="IPR037923">
    <property type="entry name" value="HTH-like"/>
</dbReference>
<dbReference type="Pfam" id="PF12833">
    <property type="entry name" value="HTH_18"/>
    <property type="match status" value="1"/>
</dbReference>
<dbReference type="EMBL" id="QGQD01000004">
    <property type="protein sequence ID" value="TLD02912.1"/>
    <property type="molecule type" value="Genomic_DNA"/>
</dbReference>
<evidence type="ECO:0000256" key="3">
    <source>
        <dbReference type="ARBA" id="ARBA00023163"/>
    </source>
</evidence>
<keyword evidence="5" id="KW-0489">Methyltransferase</keyword>
<keyword evidence="6" id="KW-1185">Reference proteome</keyword>
<dbReference type="GO" id="GO:0032259">
    <property type="term" value="P:methylation"/>
    <property type="evidence" value="ECO:0007669"/>
    <property type="project" value="UniProtKB-KW"/>
</dbReference>
<evidence type="ECO:0000256" key="1">
    <source>
        <dbReference type="ARBA" id="ARBA00023015"/>
    </source>
</evidence>
<dbReference type="AlphaFoldDB" id="A0A4U8QCS6"/>
<gene>
    <name evidence="5" type="primary">adaA_1</name>
    <name evidence="5" type="ORF">DSM106044_00141</name>
</gene>
<dbReference type="PROSITE" id="PS00041">
    <property type="entry name" value="HTH_ARAC_FAMILY_1"/>
    <property type="match status" value="1"/>
</dbReference>
<dbReference type="EC" id="2.1.1.-" evidence="5"/>
<dbReference type="Gene3D" id="1.10.10.60">
    <property type="entry name" value="Homeodomain-like"/>
    <property type="match status" value="2"/>
</dbReference>
<keyword evidence="2" id="KW-0238">DNA-binding</keyword>
<dbReference type="InterPro" id="IPR018060">
    <property type="entry name" value="HTH_AraC"/>
</dbReference>
<dbReference type="Gene3D" id="2.60.120.280">
    <property type="entry name" value="Regulatory protein AraC"/>
    <property type="match status" value="1"/>
</dbReference>